<evidence type="ECO:0000256" key="2">
    <source>
        <dbReference type="ARBA" id="ARBA00022679"/>
    </source>
</evidence>
<dbReference type="InterPro" id="IPR036388">
    <property type="entry name" value="WH-like_DNA-bd_sf"/>
</dbReference>
<evidence type="ECO:0000256" key="4">
    <source>
        <dbReference type="SAM" id="MobiDB-lite"/>
    </source>
</evidence>
<name>A0ABR0GHV5_9PEZI</name>
<reference evidence="6 7" key="1">
    <citation type="journal article" date="2023" name="bioRxiv">
        <title>High-quality genome assemblies of four members of thePodospora anserinaspecies complex.</title>
        <authorList>
            <person name="Ament-Velasquez S.L."/>
            <person name="Vogan A.A."/>
            <person name="Wallerman O."/>
            <person name="Hartmann F."/>
            <person name="Gautier V."/>
            <person name="Silar P."/>
            <person name="Giraud T."/>
            <person name="Johannesson H."/>
        </authorList>
    </citation>
    <scope>NUCLEOTIDE SEQUENCE [LARGE SCALE GENOMIC DNA]</scope>
    <source>
        <strain evidence="6 7">CBS 415.72m</strain>
    </source>
</reference>
<dbReference type="Proteomes" id="UP001323405">
    <property type="component" value="Unassembled WGS sequence"/>
</dbReference>
<dbReference type="Gene3D" id="1.10.10.10">
    <property type="entry name" value="Winged helix-like DNA-binding domain superfamily/Winged helix DNA-binding domain"/>
    <property type="match status" value="1"/>
</dbReference>
<dbReference type="InterPro" id="IPR029063">
    <property type="entry name" value="SAM-dependent_MTases_sf"/>
</dbReference>
<keyword evidence="3" id="KW-0949">S-adenosyl-L-methionine</keyword>
<evidence type="ECO:0000259" key="5">
    <source>
        <dbReference type="Pfam" id="PF00891"/>
    </source>
</evidence>
<evidence type="ECO:0000313" key="6">
    <source>
        <dbReference type="EMBL" id="KAK4655253.1"/>
    </source>
</evidence>
<keyword evidence="2" id="KW-0808">Transferase</keyword>
<feature type="region of interest" description="Disordered" evidence="4">
    <location>
        <begin position="1"/>
        <end position="21"/>
    </location>
</feature>
<dbReference type="RefSeq" id="XP_062744228.1">
    <property type="nucleotide sequence ID" value="XM_062888383.1"/>
</dbReference>
<dbReference type="GeneID" id="87908290"/>
<organism evidence="6 7">
    <name type="scientific">Podospora pseudocomata</name>
    <dbReference type="NCBI Taxonomy" id="2093779"/>
    <lineage>
        <taxon>Eukaryota</taxon>
        <taxon>Fungi</taxon>
        <taxon>Dikarya</taxon>
        <taxon>Ascomycota</taxon>
        <taxon>Pezizomycotina</taxon>
        <taxon>Sordariomycetes</taxon>
        <taxon>Sordariomycetidae</taxon>
        <taxon>Sordariales</taxon>
        <taxon>Podosporaceae</taxon>
        <taxon>Podospora</taxon>
    </lineage>
</organism>
<evidence type="ECO:0000256" key="1">
    <source>
        <dbReference type="ARBA" id="ARBA00022603"/>
    </source>
</evidence>
<feature type="domain" description="O-methyltransferase C-terminal" evidence="5">
    <location>
        <begin position="318"/>
        <end position="470"/>
    </location>
</feature>
<keyword evidence="7" id="KW-1185">Reference proteome</keyword>
<comment type="caution">
    <text evidence="6">The sequence shown here is derived from an EMBL/GenBank/DDBJ whole genome shotgun (WGS) entry which is preliminary data.</text>
</comment>
<dbReference type="InterPro" id="IPR016461">
    <property type="entry name" value="COMT-like"/>
</dbReference>
<evidence type="ECO:0000256" key="3">
    <source>
        <dbReference type="ARBA" id="ARBA00022691"/>
    </source>
</evidence>
<dbReference type="Gene3D" id="3.40.50.150">
    <property type="entry name" value="Vaccinia Virus protein VP39"/>
    <property type="match status" value="1"/>
</dbReference>
<sequence>MATTQTETRFSSLLSREKAATDEQPVHLSLCGIEVPSAGPDRGATDDDIWRTAEGRVAGTPHPKDDARKIVGHIKNRFNGSSLSGSGSRLLKLADDITTDITDATSGSEPARLKVATAALELAAAVRPPSDAIMSLFANMSVVSAVRLFQHWGVFDMLPTSPPTQGTACCDIARQINAEEGIVSRISTMLTSSRILSLTHNGELCHTPTSLLLRSSEPMAAMFDLMYTNIVRVSDILPCYFDTYGKKEPVGPGHVPVTVLTGEAELGYFESVAKDEERMRGFTRAMGVASGRVPVTGVYPLGKMLDGVEEEDDGRVMWVDVGGGGGHVLRRFREGCAGLRDGRCVVVDLAGVVDQGRMEAEGDELMMAVEWVEGDFMREMTVKGARFYYLRHILRDYSDPIATLILRNVARAMGRDSRILVSEQINPDGGGTTGRPMPLYAAFKDYSMLAIGGKERTLTQFERIGKEAGLRVEAVYRDIIMKLSTLLLTTVMALATALPSPSEASTEAIRNAEADATSASPEELEALGIIQWQAAGGMQTRLE</sequence>
<gene>
    <name evidence="6" type="ORF">QC762_300740</name>
</gene>
<evidence type="ECO:0000313" key="7">
    <source>
        <dbReference type="Proteomes" id="UP001323405"/>
    </source>
</evidence>
<dbReference type="PROSITE" id="PS51683">
    <property type="entry name" value="SAM_OMT_II"/>
    <property type="match status" value="1"/>
</dbReference>
<dbReference type="PANTHER" id="PTHR43712">
    <property type="entry name" value="PUTATIVE (AFU_ORTHOLOGUE AFUA_4G14580)-RELATED"/>
    <property type="match status" value="1"/>
</dbReference>
<dbReference type="Pfam" id="PF00891">
    <property type="entry name" value="Methyltransf_2"/>
    <property type="match status" value="1"/>
</dbReference>
<accession>A0ABR0GHV5</accession>
<dbReference type="EMBL" id="JAFFHA010000005">
    <property type="protein sequence ID" value="KAK4655253.1"/>
    <property type="molecule type" value="Genomic_DNA"/>
</dbReference>
<keyword evidence="1" id="KW-0489">Methyltransferase</keyword>
<feature type="compositionally biased region" description="Polar residues" evidence="4">
    <location>
        <begin position="1"/>
        <end position="14"/>
    </location>
</feature>
<protein>
    <recommendedName>
        <fullName evidence="5">O-methyltransferase C-terminal domain-containing protein</fullName>
    </recommendedName>
</protein>
<proteinExistence type="predicted"/>
<dbReference type="InterPro" id="IPR001077">
    <property type="entry name" value="COMT_C"/>
</dbReference>
<dbReference type="SUPFAM" id="SSF53335">
    <property type="entry name" value="S-adenosyl-L-methionine-dependent methyltransferases"/>
    <property type="match status" value="1"/>
</dbReference>
<dbReference type="PANTHER" id="PTHR43712:SF16">
    <property type="entry name" value="O-METHYLTRANSFERASE ELCB"/>
    <property type="match status" value="1"/>
</dbReference>